<feature type="signal peptide" evidence="1">
    <location>
        <begin position="1"/>
        <end position="20"/>
    </location>
</feature>
<keyword evidence="3" id="KW-1185">Reference proteome</keyword>
<organism evidence="2 3">
    <name type="scientific">Psychrobacter coccoides</name>
    <dbReference type="NCBI Taxonomy" id="2818440"/>
    <lineage>
        <taxon>Bacteria</taxon>
        <taxon>Pseudomonadati</taxon>
        <taxon>Pseudomonadota</taxon>
        <taxon>Gammaproteobacteria</taxon>
        <taxon>Moraxellales</taxon>
        <taxon>Moraxellaceae</taxon>
        <taxon>Psychrobacter</taxon>
    </lineage>
</organism>
<evidence type="ECO:0000313" key="3">
    <source>
        <dbReference type="Proteomes" id="UP000664554"/>
    </source>
</evidence>
<keyword evidence="1" id="KW-0732">Signal</keyword>
<dbReference type="RefSeq" id="WP_207992422.1">
    <property type="nucleotide sequence ID" value="NZ_JAGBKM010000042.1"/>
</dbReference>
<name>A0ABS3NRM7_9GAMM</name>
<dbReference type="PROSITE" id="PS51257">
    <property type="entry name" value="PROKAR_LIPOPROTEIN"/>
    <property type="match status" value="1"/>
</dbReference>
<protein>
    <recommendedName>
        <fullName evidence="4">Lipoprotein</fullName>
    </recommendedName>
</protein>
<accession>A0ABS3NRM7</accession>
<comment type="caution">
    <text evidence="2">The sequence shown here is derived from an EMBL/GenBank/DDBJ whole genome shotgun (WGS) entry which is preliminary data.</text>
</comment>
<feature type="chain" id="PRO_5047408068" description="Lipoprotein" evidence="1">
    <location>
        <begin position="21"/>
        <end position="316"/>
    </location>
</feature>
<reference evidence="2 3" key="1">
    <citation type="submission" date="2021-03" db="EMBL/GenBank/DDBJ databases">
        <authorList>
            <person name="Shang D.-D."/>
            <person name="Du Z.-J."/>
            <person name="Chen G.-J."/>
        </authorList>
    </citation>
    <scope>NUCLEOTIDE SEQUENCE [LARGE SCALE GENOMIC DNA]</scope>
    <source>
        <strain evidence="2 3">F1192</strain>
    </source>
</reference>
<evidence type="ECO:0000256" key="1">
    <source>
        <dbReference type="SAM" id="SignalP"/>
    </source>
</evidence>
<proteinExistence type="predicted"/>
<dbReference type="Proteomes" id="UP000664554">
    <property type="component" value="Unassembled WGS sequence"/>
</dbReference>
<dbReference type="EMBL" id="JAGBKM010000042">
    <property type="protein sequence ID" value="MBO1532086.1"/>
    <property type="molecule type" value="Genomic_DNA"/>
</dbReference>
<evidence type="ECO:0008006" key="4">
    <source>
        <dbReference type="Google" id="ProtNLM"/>
    </source>
</evidence>
<evidence type="ECO:0000313" key="2">
    <source>
        <dbReference type="EMBL" id="MBO1532086.1"/>
    </source>
</evidence>
<sequence length="316" mass="36063">MKTNKTLFTGILLSSTLVFAGCGGSDDSNPAFNDQNSDGSIVNGELKYSGYDIFTEVVDGKYKTAWGKLKFRISNNGVQEEITTVVGSSPTAYQQIRSSNNNEFDYYAGNNFFIGVPENFDNEYYKISFVDNDTFKLKIQQNNTTVNSTYDIFTYDLSGVGKLDYNAETGIFTDLYYDYFPDNIAFPQGSSCYVLQETSEESYYTFYSTDQRYTPTLEQWLENKQNLESYEIKDVVKENIGQNNSLPAVRFTDQYGDTYAAVFFNGEVFEADYVEQGVKEKLNLDPETDVVECYMYNDIAAKFMDEQIKANYNKQQ</sequence>
<gene>
    <name evidence="2" type="ORF">J3492_12890</name>
</gene>